<evidence type="ECO:0000313" key="2">
    <source>
        <dbReference type="EMBL" id="KAJ3749702.1"/>
    </source>
</evidence>
<feature type="signal peptide" evidence="1">
    <location>
        <begin position="1"/>
        <end position="28"/>
    </location>
</feature>
<protein>
    <recommendedName>
        <fullName evidence="4">Secreted protein</fullName>
    </recommendedName>
</protein>
<sequence>MFSTANTTIPSIACLWLSFSLFINEYEAASSIISSSFMSSKFISTVAILCKTNFPSVTALLGPRGDSTMCKFFTPLSNSERGICS</sequence>
<dbReference type="AlphaFoldDB" id="A0A9W8P9N5"/>
<feature type="chain" id="PRO_5040999666" description="Secreted protein" evidence="1">
    <location>
        <begin position="29"/>
        <end position="85"/>
    </location>
</feature>
<comment type="caution">
    <text evidence="2">The sequence shown here is derived from an EMBL/GenBank/DDBJ whole genome shotgun (WGS) entry which is preliminary data.</text>
</comment>
<keyword evidence="1" id="KW-0732">Signal</keyword>
<evidence type="ECO:0000256" key="1">
    <source>
        <dbReference type="SAM" id="SignalP"/>
    </source>
</evidence>
<organism evidence="2 3">
    <name type="scientific">Lentinula detonsa</name>
    <dbReference type="NCBI Taxonomy" id="2804962"/>
    <lineage>
        <taxon>Eukaryota</taxon>
        <taxon>Fungi</taxon>
        <taxon>Dikarya</taxon>
        <taxon>Basidiomycota</taxon>
        <taxon>Agaricomycotina</taxon>
        <taxon>Agaricomycetes</taxon>
        <taxon>Agaricomycetidae</taxon>
        <taxon>Agaricales</taxon>
        <taxon>Marasmiineae</taxon>
        <taxon>Omphalotaceae</taxon>
        <taxon>Lentinula</taxon>
    </lineage>
</organism>
<evidence type="ECO:0000313" key="3">
    <source>
        <dbReference type="Proteomes" id="UP001142393"/>
    </source>
</evidence>
<reference evidence="2 3" key="1">
    <citation type="journal article" date="2023" name="Proc. Natl. Acad. Sci. U.S.A.">
        <title>A global phylogenomic analysis of the shiitake genus Lentinula.</title>
        <authorList>
            <person name="Sierra-Patev S."/>
            <person name="Min B."/>
            <person name="Naranjo-Ortiz M."/>
            <person name="Looney B."/>
            <person name="Konkel Z."/>
            <person name="Slot J.C."/>
            <person name="Sakamoto Y."/>
            <person name="Steenwyk J.L."/>
            <person name="Rokas A."/>
            <person name="Carro J."/>
            <person name="Camarero S."/>
            <person name="Ferreira P."/>
            <person name="Molpeceres G."/>
            <person name="Ruiz-Duenas F.J."/>
            <person name="Serrano A."/>
            <person name="Henrissat B."/>
            <person name="Drula E."/>
            <person name="Hughes K.W."/>
            <person name="Mata J.L."/>
            <person name="Ishikawa N.K."/>
            <person name="Vargas-Isla R."/>
            <person name="Ushijima S."/>
            <person name="Smith C.A."/>
            <person name="Donoghue J."/>
            <person name="Ahrendt S."/>
            <person name="Andreopoulos W."/>
            <person name="He G."/>
            <person name="LaButti K."/>
            <person name="Lipzen A."/>
            <person name="Ng V."/>
            <person name="Riley R."/>
            <person name="Sandor L."/>
            <person name="Barry K."/>
            <person name="Martinez A.T."/>
            <person name="Xiao Y."/>
            <person name="Gibbons J.G."/>
            <person name="Terashima K."/>
            <person name="Grigoriev I.V."/>
            <person name="Hibbett D."/>
        </authorList>
    </citation>
    <scope>NUCLEOTIDE SEQUENCE [LARGE SCALE GENOMIC DNA]</scope>
    <source>
        <strain evidence="2 3">TFB7810</strain>
    </source>
</reference>
<dbReference type="EMBL" id="JANVFU010000002">
    <property type="protein sequence ID" value="KAJ3749702.1"/>
    <property type="molecule type" value="Genomic_DNA"/>
</dbReference>
<keyword evidence="3" id="KW-1185">Reference proteome</keyword>
<name>A0A9W8P9N5_9AGAR</name>
<proteinExistence type="predicted"/>
<accession>A0A9W8P9N5</accession>
<evidence type="ECO:0008006" key="4">
    <source>
        <dbReference type="Google" id="ProtNLM"/>
    </source>
</evidence>
<gene>
    <name evidence="2" type="ORF">DFH05DRAFT_1478017</name>
</gene>
<dbReference type="Proteomes" id="UP001142393">
    <property type="component" value="Unassembled WGS sequence"/>
</dbReference>